<protein>
    <submittedName>
        <fullName evidence="6">Microsomal epoxide hydrolase</fullName>
    </submittedName>
</protein>
<dbReference type="InterPro" id="IPR016292">
    <property type="entry name" value="Epoxide_hydrolase"/>
</dbReference>
<accession>A0A918A8C8</accession>
<evidence type="ECO:0000256" key="2">
    <source>
        <dbReference type="ARBA" id="ARBA00022797"/>
    </source>
</evidence>
<dbReference type="GO" id="GO:0097176">
    <property type="term" value="P:epoxide metabolic process"/>
    <property type="evidence" value="ECO:0007669"/>
    <property type="project" value="TreeGrafter"/>
</dbReference>
<keyword evidence="2" id="KW-0058">Aromatic hydrocarbons catabolism</keyword>
<dbReference type="PIRSF" id="PIRSF001112">
    <property type="entry name" value="Epoxide_hydrolase"/>
    <property type="match status" value="1"/>
</dbReference>
<feature type="domain" description="Epoxide hydrolase N-terminal" evidence="5">
    <location>
        <begin position="8"/>
        <end position="113"/>
    </location>
</feature>
<reference evidence="6" key="1">
    <citation type="journal article" date="2014" name="Int. J. Syst. Evol. Microbiol.">
        <title>Complete genome sequence of Corynebacterium casei LMG S-19264T (=DSM 44701T), isolated from a smear-ripened cheese.</title>
        <authorList>
            <consortium name="US DOE Joint Genome Institute (JGI-PGF)"/>
            <person name="Walter F."/>
            <person name="Albersmeier A."/>
            <person name="Kalinowski J."/>
            <person name="Ruckert C."/>
        </authorList>
    </citation>
    <scope>NUCLEOTIDE SEQUENCE</scope>
    <source>
        <strain evidence="6">CGMCC 4.7430</strain>
    </source>
</reference>
<evidence type="ECO:0000259" key="5">
    <source>
        <dbReference type="Pfam" id="PF06441"/>
    </source>
</evidence>
<reference evidence="6" key="2">
    <citation type="submission" date="2020-09" db="EMBL/GenBank/DDBJ databases">
        <authorList>
            <person name="Sun Q."/>
            <person name="Zhou Y."/>
        </authorList>
    </citation>
    <scope>NUCLEOTIDE SEQUENCE</scope>
    <source>
        <strain evidence="6">CGMCC 4.7430</strain>
    </source>
</reference>
<dbReference type="Proteomes" id="UP000660745">
    <property type="component" value="Unassembled WGS sequence"/>
</dbReference>
<gene>
    <name evidence="6" type="ORF">GCM10012278_38670</name>
</gene>
<dbReference type="GO" id="GO:0004301">
    <property type="term" value="F:epoxide hydrolase activity"/>
    <property type="evidence" value="ECO:0007669"/>
    <property type="project" value="TreeGrafter"/>
</dbReference>
<dbReference type="SUPFAM" id="SSF53474">
    <property type="entry name" value="alpha/beta-Hydrolases"/>
    <property type="match status" value="1"/>
</dbReference>
<name>A0A918A8C8_9ACTN</name>
<dbReference type="Pfam" id="PF06441">
    <property type="entry name" value="EHN"/>
    <property type="match status" value="1"/>
</dbReference>
<dbReference type="PANTHER" id="PTHR21661">
    <property type="entry name" value="EPOXIDE HYDROLASE 1-RELATED"/>
    <property type="match status" value="1"/>
</dbReference>
<keyword evidence="3 6" id="KW-0378">Hydrolase</keyword>
<sequence>MADNVVRMKPFRIDVPQADLDDLRDRLHRTRWARPLPGAGWRRGVPVDYLRELAAYWADEFSWREQEAKLNAFPQFTTEIDGQSIHFVHARSPEPHALPLIMTHSWPNSVAEFLEVIGPLTDPRAHGLDPATAFHVVAPSLPGFGFSPFPEQFPEPADESFPRQFPEPLPEPADERPWDIARVARTWAELMSRLGYARYGAHGNDAGALVTPQLAALDSDHVIGSHITAGLGIPTGDPAELDGATGEELAELKEATGWMEGGSGYGPYLAARPQTLGHGMTDSPVAQLAYLVERFKEFDGWPGEKPDVAEPIAHDLLLTNASVYWLTATGASSSWLYYEGAAGMPIDQDAVPTGVSHGGPRIFRRIAERRNRVVHWGGHTSPSHMVAMAAPDSLVTDLRAFFALVDRSLK</sequence>
<evidence type="ECO:0000256" key="1">
    <source>
        <dbReference type="ARBA" id="ARBA00010088"/>
    </source>
</evidence>
<dbReference type="Gene3D" id="3.40.50.1820">
    <property type="entry name" value="alpha/beta hydrolase"/>
    <property type="match status" value="1"/>
</dbReference>
<dbReference type="InterPro" id="IPR029058">
    <property type="entry name" value="AB_hydrolase_fold"/>
</dbReference>
<dbReference type="PANTHER" id="PTHR21661:SF35">
    <property type="entry name" value="EPOXIDE HYDROLASE"/>
    <property type="match status" value="1"/>
</dbReference>
<dbReference type="EMBL" id="BMNK01000006">
    <property type="protein sequence ID" value="GGP08142.1"/>
    <property type="molecule type" value="Genomic_DNA"/>
</dbReference>
<evidence type="ECO:0000256" key="3">
    <source>
        <dbReference type="ARBA" id="ARBA00022801"/>
    </source>
</evidence>
<dbReference type="InterPro" id="IPR000639">
    <property type="entry name" value="Epox_hydrolase-like"/>
</dbReference>
<organism evidence="6 7">
    <name type="scientific">Nonomuraea glycinis</name>
    <dbReference type="NCBI Taxonomy" id="2047744"/>
    <lineage>
        <taxon>Bacteria</taxon>
        <taxon>Bacillati</taxon>
        <taxon>Actinomycetota</taxon>
        <taxon>Actinomycetes</taxon>
        <taxon>Streptosporangiales</taxon>
        <taxon>Streptosporangiaceae</taxon>
        <taxon>Nonomuraea</taxon>
    </lineage>
</organism>
<dbReference type="AlphaFoldDB" id="A0A918A8C8"/>
<comment type="caution">
    <text evidence="6">The sequence shown here is derived from an EMBL/GenBank/DDBJ whole genome shotgun (WGS) entry which is preliminary data.</text>
</comment>
<dbReference type="InterPro" id="IPR010497">
    <property type="entry name" value="Epoxide_hydro_N"/>
</dbReference>
<evidence type="ECO:0000313" key="7">
    <source>
        <dbReference type="Proteomes" id="UP000660745"/>
    </source>
</evidence>
<keyword evidence="7" id="KW-1185">Reference proteome</keyword>
<dbReference type="PRINTS" id="PR00412">
    <property type="entry name" value="EPOXHYDRLASE"/>
</dbReference>
<evidence type="ECO:0000256" key="4">
    <source>
        <dbReference type="SAM" id="MobiDB-lite"/>
    </source>
</evidence>
<comment type="similarity">
    <text evidence="1">Belongs to the peptidase S33 family.</text>
</comment>
<proteinExistence type="inferred from homology"/>
<evidence type="ECO:0000313" key="6">
    <source>
        <dbReference type="EMBL" id="GGP08142.1"/>
    </source>
</evidence>
<feature type="region of interest" description="Disordered" evidence="4">
    <location>
        <begin position="155"/>
        <end position="174"/>
    </location>
</feature>